<dbReference type="Proteomes" id="UP001148737">
    <property type="component" value="Unassembled WGS sequence"/>
</dbReference>
<evidence type="ECO:0000313" key="1">
    <source>
        <dbReference type="EMBL" id="KAJ3491420.1"/>
    </source>
</evidence>
<sequence>MDGSSMGFAWGRMSHRRTRSGGPINNIPPIEFTSEGTKYTLESETPLPKPPTPQHIRSKSWSTSKEKAEAAKRQIFFQFADYPNYKAALAAPNPLDLRRAASSSKGSHYSHAASNSTSSISTKNTSIYGSCSSTEVPQKPFPATPPQRPPRPARGLFDDDSDDEPAPAAEDLAMDHTADENIQGLIFQSDQAYEDVGLALADATYNAYVAQAKPDMLVLSRGNSVRRRRQGLTPPVTARRNSIQSNRSMRRNSIHSAHSSTKGHIARPPTTKKMGKRNVLLPRKLRLTLSQSVSDLLTSRASKRMSAASTLSSVYSDYVDDLPSHKRNSFITAAKRQSTQHSKRFSIESKTSLYATDENSLTASQMYHREMLPSSVIAWMGTDSIFEQMQPGDGI</sequence>
<gene>
    <name evidence="1" type="ORF">NLG97_g5591</name>
</gene>
<reference evidence="1" key="1">
    <citation type="submission" date="2022-07" db="EMBL/GenBank/DDBJ databases">
        <title>Genome Sequence of Lecanicillium saksenae.</title>
        <authorList>
            <person name="Buettner E."/>
        </authorList>
    </citation>
    <scope>NUCLEOTIDE SEQUENCE</scope>
    <source>
        <strain evidence="1">VT-O1</strain>
    </source>
</reference>
<organism evidence="1 2">
    <name type="scientific">Lecanicillium saksenae</name>
    <dbReference type="NCBI Taxonomy" id="468837"/>
    <lineage>
        <taxon>Eukaryota</taxon>
        <taxon>Fungi</taxon>
        <taxon>Dikarya</taxon>
        <taxon>Ascomycota</taxon>
        <taxon>Pezizomycotina</taxon>
        <taxon>Sordariomycetes</taxon>
        <taxon>Hypocreomycetidae</taxon>
        <taxon>Hypocreales</taxon>
        <taxon>Cordycipitaceae</taxon>
        <taxon>Lecanicillium</taxon>
    </lineage>
</organism>
<proteinExistence type="predicted"/>
<accession>A0ACC1QS80</accession>
<name>A0ACC1QS80_9HYPO</name>
<keyword evidence="2" id="KW-1185">Reference proteome</keyword>
<protein>
    <submittedName>
        <fullName evidence="1">Uncharacterized protein</fullName>
    </submittedName>
</protein>
<evidence type="ECO:0000313" key="2">
    <source>
        <dbReference type="Proteomes" id="UP001148737"/>
    </source>
</evidence>
<comment type="caution">
    <text evidence="1">The sequence shown here is derived from an EMBL/GenBank/DDBJ whole genome shotgun (WGS) entry which is preliminary data.</text>
</comment>
<dbReference type="EMBL" id="JANAKD010000646">
    <property type="protein sequence ID" value="KAJ3491420.1"/>
    <property type="molecule type" value="Genomic_DNA"/>
</dbReference>